<feature type="compositionally biased region" description="Basic residues" evidence="1">
    <location>
        <begin position="15"/>
        <end position="30"/>
    </location>
</feature>
<accession>A0A7R9L1T9</accession>
<name>A0A7R9L1T9_9ACAR</name>
<dbReference type="EMBL" id="OC865380">
    <property type="protein sequence ID" value="CAD7632312.1"/>
    <property type="molecule type" value="Genomic_DNA"/>
</dbReference>
<gene>
    <name evidence="2" type="ORF">OSB1V03_LOCUS12717</name>
</gene>
<reference evidence="2" key="1">
    <citation type="submission" date="2020-11" db="EMBL/GenBank/DDBJ databases">
        <authorList>
            <person name="Tran Van P."/>
        </authorList>
    </citation>
    <scope>NUCLEOTIDE SEQUENCE</scope>
</reference>
<dbReference type="EMBL" id="CAJPIZ010010805">
    <property type="protein sequence ID" value="CAG2112742.1"/>
    <property type="molecule type" value="Genomic_DNA"/>
</dbReference>
<dbReference type="AlphaFoldDB" id="A0A7R9L1T9"/>
<organism evidence="2">
    <name type="scientific">Medioppia subpectinata</name>
    <dbReference type="NCBI Taxonomy" id="1979941"/>
    <lineage>
        <taxon>Eukaryota</taxon>
        <taxon>Metazoa</taxon>
        <taxon>Ecdysozoa</taxon>
        <taxon>Arthropoda</taxon>
        <taxon>Chelicerata</taxon>
        <taxon>Arachnida</taxon>
        <taxon>Acari</taxon>
        <taxon>Acariformes</taxon>
        <taxon>Sarcoptiformes</taxon>
        <taxon>Oribatida</taxon>
        <taxon>Brachypylina</taxon>
        <taxon>Oppioidea</taxon>
        <taxon>Oppiidae</taxon>
        <taxon>Medioppia</taxon>
    </lineage>
</organism>
<evidence type="ECO:0000256" key="1">
    <source>
        <dbReference type="SAM" id="MobiDB-lite"/>
    </source>
</evidence>
<protein>
    <submittedName>
        <fullName evidence="2">Uncharacterized protein</fullName>
    </submittedName>
</protein>
<keyword evidence="3" id="KW-1185">Reference proteome</keyword>
<sequence>MRRRLIGICLNTRPKQTKPRIRRNRRPENC</sequence>
<evidence type="ECO:0000313" key="3">
    <source>
        <dbReference type="Proteomes" id="UP000759131"/>
    </source>
</evidence>
<dbReference type="Proteomes" id="UP000759131">
    <property type="component" value="Unassembled WGS sequence"/>
</dbReference>
<proteinExistence type="predicted"/>
<evidence type="ECO:0000313" key="2">
    <source>
        <dbReference type="EMBL" id="CAD7632312.1"/>
    </source>
</evidence>
<feature type="region of interest" description="Disordered" evidence="1">
    <location>
        <begin position="11"/>
        <end position="30"/>
    </location>
</feature>